<dbReference type="PANTHER" id="PTHR43592:SF15">
    <property type="entry name" value="CAAX AMINO TERMINAL PROTEASE FAMILY PROTEIN"/>
    <property type="match status" value="1"/>
</dbReference>
<evidence type="ECO:0000259" key="2">
    <source>
        <dbReference type="Pfam" id="PF02517"/>
    </source>
</evidence>
<evidence type="ECO:0000313" key="3">
    <source>
        <dbReference type="EMBL" id="PQO44335.1"/>
    </source>
</evidence>
<name>A0A2S8GIR4_9BACT</name>
<sequence length="367" mass="39472">MGQVILGLAGLSLIIVLPVICIGGWTVAISRLLSGRPILQPEEGQPISWGLVDLFGLVLVVGIALAILQQIAVSMTGARLTGEPDSLNATQQAALIFAFSVAELLTVGVMCGLILLRGYGLQLFGQRGEQFISDLLLGLAAFGMLVVPTLIMQAILAYLMPYEHPLIDMLIKDKSVPMAFASVAAAVIAAPLFEEFAFRGLFQGWLQDMVDGRSSIANVFLGRVRFFAGGVPNDQSLFTAEEPATTEPVVVDDDVVTAELTEENPFHSPQQAPESPAPVTTIANRSWMQISAPIFVSALFFALMHWGQGLAPIPLFFLAIGLGYLYQRTRRLTPCIVVHFLLNGQSMALLLIQVFFVGDDAGALFAK</sequence>
<dbReference type="Proteomes" id="UP000237819">
    <property type="component" value="Unassembled WGS sequence"/>
</dbReference>
<feature type="transmembrane region" description="Helical" evidence="1">
    <location>
        <begin position="309"/>
        <end position="326"/>
    </location>
</feature>
<reference evidence="3 4" key="1">
    <citation type="submission" date="2018-02" db="EMBL/GenBank/DDBJ databases">
        <title>Comparative genomes isolates from brazilian mangrove.</title>
        <authorList>
            <person name="Araujo J.E."/>
            <person name="Taketani R.G."/>
            <person name="Silva M.C.P."/>
            <person name="Loureco M.V."/>
            <person name="Andreote F.D."/>
        </authorList>
    </citation>
    <scope>NUCLEOTIDE SEQUENCE [LARGE SCALE GENOMIC DNA]</scope>
    <source>
        <strain evidence="3 4">Nap-Phe MGV</strain>
    </source>
</reference>
<gene>
    <name evidence="3" type="ORF">C5Y93_20455</name>
</gene>
<dbReference type="Pfam" id="PF02517">
    <property type="entry name" value="Rce1-like"/>
    <property type="match status" value="1"/>
</dbReference>
<dbReference type="GO" id="GO:0080120">
    <property type="term" value="P:CAAX-box protein maturation"/>
    <property type="evidence" value="ECO:0007669"/>
    <property type="project" value="UniProtKB-ARBA"/>
</dbReference>
<proteinExistence type="predicted"/>
<keyword evidence="1" id="KW-1133">Transmembrane helix</keyword>
<feature type="transmembrane region" description="Helical" evidence="1">
    <location>
        <begin position="6"/>
        <end position="28"/>
    </location>
</feature>
<feature type="transmembrane region" description="Helical" evidence="1">
    <location>
        <begin position="338"/>
        <end position="358"/>
    </location>
</feature>
<dbReference type="OrthoDB" id="258511at2"/>
<feature type="transmembrane region" description="Helical" evidence="1">
    <location>
        <begin position="49"/>
        <end position="73"/>
    </location>
</feature>
<comment type="caution">
    <text evidence="3">The sequence shown here is derived from an EMBL/GenBank/DDBJ whole genome shotgun (WGS) entry which is preliminary data.</text>
</comment>
<protein>
    <recommendedName>
        <fullName evidence="2">CAAX prenyl protease 2/Lysostaphin resistance protein A-like domain-containing protein</fullName>
    </recommendedName>
</protein>
<dbReference type="GO" id="GO:0004175">
    <property type="term" value="F:endopeptidase activity"/>
    <property type="evidence" value="ECO:0007669"/>
    <property type="project" value="UniProtKB-ARBA"/>
</dbReference>
<organism evidence="3 4">
    <name type="scientific">Blastopirellula marina</name>
    <dbReference type="NCBI Taxonomy" id="124"/>
    <lineage>
        <taxon>Bacteria</taxon>
        <taxon>Pseudomonadati</taxon>
        <taxon>Planctomycetota</taxon>
        <taxon>Planctomycetia</taxon>
        <taxon>Pirellulales</taxon>
        <taxon>Pirellulaceae</taxon>
        <taxon>Blastopirellula</taxon>
    </lineage>
</organism>
<dbReference type="PANTHER" id="PTHR43592">
    <property type="entry name" value="CAAX AMINO TERMINAL PROTEASE"/>
    <property type="match status" value="1"/>
</dbReference>
<accession>A0A2S8GIR4</accession>
<keyword evidence="1" id="KW-0472">Membrane</keyword>
<dbReference type="InterPro" id="IPR003675">
    <property type="entry name" value="Rce1/LyrA-like_dom"/>
</dbReference>
<dbReference type="AlphaFoldDB" id="A0A2S8GIR4"/>
<dbReference type="EMBL" id="PUHZ01000020">
    <property type="protein sequence ID" value="PQO44335.1"/>
    <property type="molecule type" value="Genomic_DNA"/>
</dbReference>
<feature type="transmembrane region" description="Helical" evidence="1">
    <location>
        <begin position="93"/>
        <end position="116"/>
    </location>
</feature>
<feature type="transmembrane region" description="Helical" evidence="1">
    <location>
        <begin position="136"/>
        <end position="156"/>
    </location>
</feature>
<evidence type="ECO:0000256" key="1">
    <source>
        <dbReference type="SAM" id="Phobius"/>
    </source>
</evidence>
<keyword evidence="1" id="KW-0812">Transmembrane</keyword>
<dbReference type="RefSeq" id="WP_105337304.1">
    <property type="nucleotide sequence ID" value="NZ_PUHZ01000020.1"/>
</dbReference>
<feature type="domain" description="CAAX prenyl protease 2/Lysostaphin resistance protein A-like" evidence="2">
    <location>
        <begin position="287"/>
        <end position="343"/>
    </location>
</feature>
<feature type="transmembrane region" description="Helical" evidence="1">
    <location>
        <begin position="176"/>
        <end position="193"/>
    </location>
</feature>
<evidence type="ECO:0000313" key="4">
    <source>
        <dbReference type="Proteomes" id="UP000237819"/>
    </source>
</evidence>